<accession>A0A1E4SP24</accession>
<gene>
    <name evidence="6" type="ORF">CANTADRAFT_46331</name>
</gene>
<evidence type="ECO:0000313" key="6">
    <source>
        <dbReference type="EMBL" id="ODV81245.1"/>
    </source>
</evidence>
<dbReference type="Pfam" id="PF14666">
    <property type="entry name" value="RICTOR_M"/>
    <property type="match status" value="1"/>
</dbReference>
<dbReference type="InterPro" id="IPR028268">
    <property type="entry name" value="Pianissimo_fam"/>
</dbReference>
<feature type="domain" description="Rapamycin-insensitive companion of mTOR" evidence="5">
    <location>
        <begin position="1012"/>
        <end position="1091"/>
    </location>
</feature>
<dbReference type="RefSeq" id="XP_020066367.1">
    <property type="nucleotide sequence ID" value="XM_020209319.1"/>
</dbReference>
<dbReference type="Pfam" id="PF14668">
    <property type="entry name" value="RICTOR_V"/>
    <property type="match status" value="1"/>
</dbReference>
<organism evidence="6 7">
    <name type="scientific">Suhomyces tanzawaensis NRRL Y-17324</name>
    <dbReference type="NCBI Taxonomy" id="984487"/>
    <lineage>
        <taxon>Eukaryota</taxon>
        <taxon>Fungi</taxon>
        <taxon>Dikarya</taxon>
        <taxon>Ascomycota</taxon>
        <taxon>Saccharomycotina</taxon>
        <taxon>Pichiomycetes</taxon>
        <taxon>Debaryomycetaceae</taxon>
        <taxon>Suhomyces</taxon>
    </lineage>
</organism>
<dbReference type="SMART" id="SM01303">
    <property type="entry name" value="RasGEF_N_2"/>
    <property type="match status" value="1"/>
</dbReference>
<dbReference type="InterPro" id="IPR011989">
    <property type="entry name" value="ARM-like"/>
</dbReference>
<dbReference type="GeneID" id="30983455"/>
<feature type="domain" description="Rapamycin-insensitive companion of mTOR middle" evidence="3">
    <location>
        <begin position="577"/>
        <end position="807"/>
    </location>
</feature>
<dbReference type="Pfam" id="PF14664">
    <property type="entry name" value="RICTOR_N"/>
    <property type="match status" value="1"/>
</dbReference>
<feature type="domain" description="Rapamycin-insensitive companion of mTOR N-terminal" evidence="4">
    <location>
        <begin position="141"/>
        <end position="523"/>
    </location>
</feature>
<dbReference type="InterPro" id="IPR028267">
    <property type="entry name" value="Pianissimo_N"/>
</dbReference>
<dbReference type="PANTHER" id="PTHR13298">
    <property type="entry name" value="CYTOSOLIC REGULATOR PIANISSIMO"/>
    <property type="match status" value="1"/>
</dbReference>
<dbReference type="PANTHER" id="PTHR13298:SF11">
    <property type="entry name" value="RAPAMYCIN-INSENSITIVE COMPANION OF MTOR"/>
    <property type="match status" value="1"/>
</dbReference>
<proteinExistence type="inferred from homology"/>
<keyword evidence="7" id="KW-1185">Reference proteome</keyword>
<dbReference type="Proteomes" id="UP000094285">
    <property type="component" value="Unassembled WGS sequence"/>
</dbReference>
<dbReference type="OrthoDB" id="271111at2759"/>
<evidence type="ECO:0000256" key="1">
    <source>
        <dbReference type="ARBA" id="ARBA00008878"/>
    </source>
</evidence>
<evidence type="ECO:0000259" key="5">
    <source>
        <dbReference type="SMART" id="SM01310"/>
    </source>
</evidence>
<evidence type="ECO:0008006" key="8">
    <source>
        <dbReference type="Google" id="ProtNLM"/>
    </source>
</evidence>
<dbReference type="GO" id="GO:0031932">
    <property type="term" value="C:TORC2 complex"/>
    <property type="evidence" value="ECO:0007669"/>
    <property type="project" value="InterPro"/>
</dbReference>
<evidence type="ECO:0000259" key="4">
    <source>
        <dbReference type="SMART" id="SM01308"/>
    </source>
</evidence>
<dbReference type="AlphaFoldDB" id="A0A1E4SP24"/>
<dbReference type="InterPro" id="IPR029453">
    <property type="entry name" value="Rictor_IV"/>
</dbReference>
<evidence type="ECO:0000313" key="7">
    <source>
        <dbReference type="Proteomes" id="UP000094285"/>
    </source>
</evidence>
<evidence type="ECO:0000256" key="2">
    <source>
        <dbReference type="SAM" id="MobiDB-lite"/>
    </source>
</evidence>
<sequence>MSLSKLNASLEPATDFKRVPSYREVTPTPGASNPARAATLSPPSYNTKAQLSSPVVSTFTSASTLLPVAGSSRRRSTTTASIDSLNIQSIENIRNQASAAFSGFGSNRSESSINPESPTWLLSDLLASFSSVKDMDEYQIVAKGNSLVQLFQQNPNLKNDILMKNILNKILFMFQHHVSEVRSVGYRILRYLISNYESLVVLVQYKVLIYIIITMSTTRSLLVEKEQALKLIREFLTVENGSDYLSIGVIKSLIALIESNNESMDTSEDSFKTICVETICEISLLKPELIFHSGGFKIIINTIIDGSVEMSANCLFILFKLLDFKKSRHLLRNGYDLISIISVFSTLSEQDSESEEKKHEKNKFTVQRLQKASFLISILLKNFNGLMAFSIFNFRMLRDLLDNLRKKNNLVREFILDILFDVLRIKSLPWLAKSSIGDVIRLFNSYLNSESNDEVFNYSTINEDSFEYSLINHYRGLLTLILVKNGIFDLLVEIIDQNTNAKITSKATLLLTNLYAMCNNLLPLELIEKHLIFSNISSQSSFEIDKSTRNKFVPTRNYNASLKVHLRKINISSRYNIDDIEFKAMISNTRILTVKEFEDWNWSLLLILIQGPLSNPKRFEEVLEKSPKFFKRLMSFFRPFKFRFCNISVNSRNSSKFINIGCQLIELFLSLDAGVKYLATNKILPQLTEILAQMDPYSGITAKEPILSRKRLENSVSYGYLKFIGNFSGSAAGLALLEHWQIFTILQNIIDTSINNNNNNLFILTLFRSVDFSLDSQFRTILLKSFKVSNTKIKMFIIKELLPRLINDKQCEVFVIKMLVNSLYNPNTEIVQLLVNMLNNYYRSRSYHGMEFLISMNPSIYVLSTVKGGENLLVNFLSIPEGFKYLEDSGFIDNEFEKWVGMKDFSYLNRIERLIQESFYPFVGSTPSIISKVHLECDNGIPAQPIANSFCSLHFFKYLLSTEEGLNYFSNFKQRNYLDQIINEIEIISAQLKAQDGQAELDNRDYGHMCLINNLKQNLWIIGNIALGKYGIQLLDPLYSVTLKKNIIETIFELFESCTIWQIRGLCFYIIGMISSTIEGIEILDELEWVGVCDYYNKSKCLAYPKEDIADIFNVEISNPYRDRNYFWSRNGTSLDNKNKAGYFPGSSLYTQNLSTSSLDLVDVENEEDDFLSLNNLQKVNERIISQIHYLNSVLGKIERKAHKELLKIKKTTPEIFNSPHLFLEVVRVIDRGNFKFQKRKFIFELFLDTEVLESISRKERKNSMKQ</sequence>
<dbReference type="EMBL" id="KV453910">
    <property type="protein sequence ID" value="ODV81245.1"/>
    <property type="molecule type" value="Genomic_DNA"/>
</dbReference>
<dbReference type="SMART" id="SM01307">
    <property type="entry name" value="RICTOR_M"/>
    <property type="match status" value="1"/>
</dbReference>
<evidence type="ECO:0000259" key="3">
    <source>
        <dbReference type="SMART" id="SM01307"/>
    </source>
</evidence>
<dbReference type="STRING" id="984487.A0A1E4SP24"/>
<reference evidence="7" key="1">
    <citation type="submission" date="2016-05" db="EMBL/GenBank/DDBJ databases">
        <title>Comparative genomics of biotechnologically important yeasts.</title>
        <authorList>
            <consortium name="DOE Joint Genome Institute"/>
            <person name="Riley R."/>
            <person name="Haridas S."/>
            <person name="Wolfe K.H."/>
            <person name="Lopes M.R."/>
            <person name="Hittinger C.T."/>
            <person name="Goker M."/>
            <person name="Salamov A."/>
            <person name="Wisecaver J."/>
            <person name="Long T.M."/>
            <person name="Aerts A.L."/>
            <person name="Barry K."/>
            <person name="Choi C."/>
            <person name="Clum A."/>
            <person name="Coughlan A.Y."/>
            <person name="Deshpande S."/>
            <person name="Douglass A.P."/>
            <person name="Hanson S.J."/>
            <person name="Klenk H.-P."/>
            <person name="Labutti K."/>
            <person name="Lapidus A."/>
            <person name="Lindquist E."/>
            <person name="Lipzen A."/>
            <person name="Meier-Kolthoff J.P."/>
            <person name="Ohm R.A."/>
            <person name="Otillar R.P."/>
            <person name="Pangilinan J."/>
            <person name="Peng Y."/>
            <person name="Rokas A."/>
            <person name="Rosa C.A."/>
            <person name="Scheuner C."/>
            <person name="Sibirny A.A."/>
            <person name="Slot J.C."/>
            <person name="Stielow J.B."/>
            <person name="Sun H."/>
            <person name="Kurtzman C.P."/>
            <person name="Blackwell M."/>
            <person name="Grigoriev I.V."/>
            <person name="Jeffries T.W."/>
        </authorList>
    </citation>
    <scope>NUCLEOTIDE SEQUENCE [LARGE SCALE GENOMIC DNA]</scope>
    <source>
        <strain evidence="7">NRRL Y-17324</strain>
    </source>
</reference>
<comment type="similarity">
    <text evidence="1">Belongs to the RICTOR family.</text>
</comment>
<name>A0A1E4SP24_9ASCO</name>
<dbReference type="InterPro" id="IPR029452">
    <property type="entry name" value="RICTOR_V"/>
</dbReference>
<dbReference type="Gene3D" id="1.25.10.10">
    <property type="entry name" value="Leucine-rich Repeat Variant"/>
    <property type="match status" value="1"/>
</dbReference>
<feature type="region of interest" description="Disordered" evidence="2">
    <location>
        <begin position="19"/>
        <end position="46"/>
    </location>
</feature>
<dbReference type="InterPro" id="IPR029451">
    <property type="entry name" value="RICTOR_M"/>
</dbReference>
<protein>
    <recommendedName>
        <fullName evidence="8">ARM repeat-containing protein</fullName>
    </recommendedName>
</protein>
<dbReference type="InterPro" id="IPR016024">
    <property type="entry name" value="ARM-type_fold"/>
</dbReference>
<dbReference type="Pfam" id="PF14663">
    <property type="entry name" value="RasGEF_N_2"/>
    <property type="match status" value="1"/>
</dbReference>
<dbReference type="SMART" id="SM01310">
    <property type="entry name" value="RICTOR_V"/>
    <property type="match status" value="1"/>
</dbReference>
<dbReference type="SUPFAM" id="SSF48371">
    <property type="entry name" value="ARM repeat"/>
    <property type="match status" value="1"/>
</dbReference>
<dbReference type="SMART" id="SM01308">
    <property type="entry name" value="RICTOR_N"/>
    <property type="match status" value="1"/>
</dbReference>
<dbReference type="GO" id="GO:0038203">
    <property type="term" value="P:TORC2 signaling"/>
    <property type="evidence" value="ECO:0007669"/>
    <property type="project" value="TreeGrafter"/>
</dbReference>